<dbReference type="GO" id="GO:0046872">
    <property type="term" value="F:metal ion binding"/>
    <property type="evidence" value="ECO:0007669"/>
    <property type="project" value="UniProtKB-KW"/>
</dbReference>
<dbReference type="PANTHER" id="PTHR45739:SF5">
    <property type="entry name" value="FRAS1-RELATED EXTRACELLULAR MATRIX PROTEIN 3"/>
    <property type="match status" value="1"/>
</dbReference>
<dbReference type="InterPro" id="IPR039005">
    <property type="entry name" value="CSPG_rpt"/>
</dbReference>
<dbReference type="Pfam" id="PF03160">
    <property type="entry name" value="Calx-beta"/>
    <property type="match status" value="2"/>
</dbReference>
<feature type="repeat" description="CSPG" evidence="8">
    <location>
        <begin position="826"/>
        <end position="917"/>
    </location>
</feature>
<keyword evidence="6" id="KW-0130">Cell adhesion</keyword>
<feature type="repeat" description="CSPG" evidence="8">
    <location>
        <begin position="1188"/>
        <end position="1281"/>
    </location>
</feature>
<feature type="repeat" description="CSPG" evidence="8">
    <location>
        <begin position="1533"/>
        <end position="1622"/>
    </location>
</feature>
<dbReference type="InterPro" id="IPR045658">
    <property type="entry name" value="FRAS1-rel_N"/>
</dbReference>
<dbReference type="Pfam" id="PF19309">
    <property type="entry name" value="Frem_N"/>
    <property type="match status" value="1"/>
</dbReference>
<dbReference type="InterPro" id="IPR003644">
    <property type="entry name" value="Calx_beta"/>
</dbReference>
<reference evidence="12" key="3">
    <citation type="submission" date="2025-09" db="UniProtKB">
        <authorList>
            <consortium name="Ensembl"/>
        </authorList>
    </citation>
    <scope>IDENTIFICATION</scope>
</reference>
<dbReference type="Proteomes" id="UP000291000">
    <property type="component" value="Chromosome 17"/>
</dbReference>
<feature type="repeat" description="CSPG" evidence="8">
    <location>
        <begin position="307"/>
        <end position="405"/>
    </location>
</feature>
<dbReference type="GeneID" id="102190158"/>
<feature type="repeat" description="CSPG" evidence="8">
    <location>
        <begin position="1421"/>
        <end position="1513"/>
    </location>
</feature>
<dbReference type="GeneTree" id="ENSGT00940000162501"/>
<keyword evidence="13" id="KW-1185">Reference proteome</keyword>
<evidence type="ECO:0000256" key="4">
    <source>
        <dbReference type="ARBA" id="ARBA00022737"/>
    </source>
</evidence>
<dbReference type="SUPFAM" id="SSF141072">
    <property type="entry name" value="CalX-like"/>
    <property type="match status" value="3"/>
</dbReference>
<protein>
    <submittedName>
        <fullName evidence="12">FRAS1 related extracellular matrix 3</fullName>
    </submittedName>
</protein>
<evidence type="ECO:0000313" key="12">
    <source>
        <dbReference type="Ensembl" id="ENSCHIP00000015773.1"/>
    </source>
</evidence>
<proteinExistence type="inferred from homology"/>
<evidence type="ECO:0000256" key="9">
    <source>
        <dbReference type="SAM" id="MobiDB-lite"/>
    </source>
</evidence>
<dbReference type="Gene3D" id="2.60.40.2030">
    <property type="match status" value="3"/>
</dbReference>
<evidence type="ECO:0000256" key="7">
    <source>
        <dbReference type="ARBA" id="ARBA00023180"/>
    </source>
</evidence>
<feature type="signal peptide" evidence="10">
    <location>
        <begin position="1"/>
        <end position="31"/>
    </location>
</feature>
<name>A0A452EUU1_CAPHI</name>
<feature type="domain" description="Calx-beta" evidence="11">
    <location>
        <begin position="1999"/>
        <end position="2105"/>
    </location>
</feature>
<gene>
    <name evidence="12" type="primary">FREM3</name>
</gene>
<evidence type="ECO:0000256" key="2">
    <source>
        <dbReference type="ARBA" id="ARBA00022723"/>
    </source>
</evidence>
<keyword evidence="7" id="KW-0325">Glycoprotein</keyword>
<dbReference type="InterPro" id="IPR038081">
    <property type="entry name" value="CalX-like_sf"/>
</dbReference>
<dbReference type="PROSITE" id="PS51854">
    <property type="entry name" value="CSPG"/>
    <property type="match status" value="11"/>
</dbReference>
<reference evidence="12 13" key="1">
    <citation type="submission" date="2016-04" db="EMBL/GenBank/DDBJ databases">
        <title>Polished mammalian reference genomes with single-molecule sequencing and chromosome conformation capture applied to the Capra hircus genome.</title>
        <authorList>
            <person name="Bickhart D.M."/>
            <person name="Koren S."/>
            <person name="Rosen B."/>
            <person name="Hastie A."/>
            <person name="Liachko I."/>
            <person name="Sullivan S.T."/>
            <person name="Burton J."/>
            <person name="Sayre B.L."/>
            <person name="Huson H.J."/>
            <person name="Lee J."/>
            <person name="Lam E."/>
            <person name="Kelley C.M."/>
            <person name="Hutchison J.L."/>
            <person name="Zhou Y."/>
            <person name="Sun J."/>
            <person name="Crisa A."/>
            <person name="Schwartz J.C."/>
            <person name="Hammond J.A."/>
            <person name="Schroeder S.G."/>
            <person name="Liu G.E."/>
            <person name="Dunham M."/>
            <person name="Shendure J."/>
            <person name="Sonstegard T.S."/>
            <person name="Phillippy A.M."/>
            <person name="Van Tassell C.P."/>
            <person name="Smith T.P."/>
        </authorList>
    </citation>
    <scope>NUCLEOTIDE SEQUENCE [LARGE SCALE GENOMIC DNA]</scope>
</reference>
<keyword evidence="3 10" id="KW-0732">Signal</keyword>
<evidence type="ECO:0000256" key="1">
    <source>
        <dbReference type="ARBA" id="ARBA00005529"/>
    </source>
</evidence>
<feature type="repeat" description="CSPG" evidence="8">
    <location>
        <begin position="1661"/>
        <end position="1754"/>
    </location>
</feature>
<reference evidence="12" key="2">
    <citation type="submission" date="2025-08" db="UniProtKB">
        <authorList>
            <consortium name="Ensembl"/>
        </authorList>
    </citation>
    <scope>IDENTIFICATION</scope>
</reference>
<feature type="domain" description="Calx-beta" evidence="11">
    <location>
        <begin position="1873"/>
        <end position="1984"/>
    </location>
</feature>
<dbReference type="RefSeq" id="XP_005691304.2">
    <property type="nucleotide sequence ID" value="XM_005691247.2"/>
</dbReference>
<dbReference type="PROSITE" id="PS51257">
    <property type="entry name" value="PROKAR_LIPOPROTEIN"/>
    <property type="match status" value="1"/>
</dbReference>
<dbReference type="Bgee" id="ENSCHIG00000016285">
    <property type="expression patterns" value="Expressed in testis and 1 other cell type or tissue"/>
</dbReference>
<evidence type="ECO:0000259" key="11">
    <source>
        <dbReference type="SMART" id="SM00237"/>
    </source>
</evidence>
<feature type="repeat" description="CSPG" evidence="8">
    <location>
        <begin position="541"/>
        <end position="674"/>
    </location>
</feature>
<accession>A0A452EUU1</accession>
<evidence type="ECO:0000256" key="5">
    <source>
        <dbReference type="ARBA" id="ARBA00022837"/>
    </source>
</evidence>
<feature type="repeat" description="CSPG" evidence="8">
    <location>
        <begin position="1302"/>
        <end position="1401"/>
    </location>
</feature>
<organism evidence="12 13">
    <name type="scientific">Capra hircus</name>
    <name type="common">Goat</name>
    <dbReference type="NCBI Taxonomy" id="9925"/>
    <lineage>
        <taxon>Eukaryota</taxon>
        <taxon>Metazoa</taxon>
        <taxon>Chordata</taxon>
        <taxon>Craniata</taxon>
        <taxon>Vertebrata</taxon>
        <taxon>Euteleostomi</taxon>
        <taxon>Mammalia</taxon>
        <taxon>Eutheria</taxon>
        <taxon>Laurasiatheria</taxon>
        <taxon>Artiodactyla</taxon>
        <taxon>Ruminantia</taxon>
        <taxon>Pecora</taxon>
        <taxon>Bovidae</taxon>
        <taxon>Caprinae</taxon>
        <taxon>Capra</taxon>
    </lineage>
</organism>
<dbReference type="EMBL" id="LWLT01000018">
    <property type="status" value="NOT_ANNOTATED_CDS"/>
    <property type="molecule type" value="Genomic_DNA"/>
</dbReference>
<comment type="similarity">
    <text evidence="1">Belongs to the FRAS1 family.</text>
</comment>
<evidence type="ECO:0000256" key="6">
    <source>
        <dbReference type="ARBA" id="ARBA00022889"/>
    </source>
</evidence>
<keyword evidence="4" id="KW-0677">Repeat</keyword>
<feature type="repeat" description="CSPG" evidence="8">
    <location>
        <begin position="1065"/>
        <end position="1167"/>
    </location>
</feature>
<dbReference type="GO" id="GO:0007154">
    <property type="term" value="P:cell communication"/>
    <property type="evidence" value="ECO:0007669"/>
    <property type="project" value="InterPro"/>
</dbReference>
<feature type="region of interest" description="Disordered" evidence="9">
    <location>
        <begin position="585"/>
        <end position="605"/>
    </location>
</feature>
<dbReference type="OrthoDB" id="430044at2759"/>
<feature type="domain" description="Calx-beta" evidence="11">
    <location>
        <begin position="1760"/>
        <end position="1860"/>
    </location>
</feature>
<evidence type="ECO:0000313" key="13">
    <source>
        <dbReference type="Proteomes" id="UP000291000"/>
    </source>
</evidence>
<evidence type="ECO:0000256" key="3">
    <source>
        <dbReference type="ARBA" id="ARBA00022729"/>
    </source>
</evidence>
<evidence type="ECO:0000256" key="8">
    <source>
        <dbReference type="PROSITE-ProRule" id="PRU01201"/>
    </source>
</evidence>
<dbReference type="Pfam" id="PF16184">
    <property type="entry name" value="Cadherin_3"/>
    <property type="match status" value="10"/>
</dbReference>
<feature type="repeat" description="CSPG" evidence="8">
    <location>
        <begin position="699"/>
        <end position="805"/>
    </location>
</feature>
<dbReference type="PANTHER" id="PTHR45739">
    <property type="entry name" value="MATRIX PROTEIN, PUTATIVE-RELATED"/>
    <property type="match status" value="1"/>
</dbReference>
<feature type="chain" id="PRO_5044087143" evidence="10">
    <location>
        <begin position="32"/>
        <end position="2138"/>
    </location>
</feature>
<dbReference type="GO" id="GO:0009653">
    <property type="term" value="P:anatomical structure morphogenesis"/>
    <property type="evidence" value="ECO:0007669"/>
    <property type="project" value="TreeGrafter"/>
</dbReference>
<dbReference type="STRING" id="9925.ENSCHIP00000015773"/>
<dbReference type="OMA" id="FRTFRIF"/>
<keyword evidence="2" id="KW-0479">Metal-binding</keyword>
<feature type="repeat" description="CSPG" evidence="8">
    <location>
        <begin position="430"/>
        <end position="520"/>
    </location>
</feature>
<evidence type="ECO:0000256" key="10">
    <source>
        <dbReference type="SAM" id="SignalP"/>
    </source>
</evidence>
<dbReference type="CTD" id="166752"/>
<keyword evidence="5" id="KW-0106">Calcium</keyword>
<dbReference type="GO" id="GO:0007155">
    <property type="term" value="P:cell adhesion"/>
    <property type="evidence" value="ECO:0007669"/>
    <property type="project" value="UniProtKB-KW"/>
</dbReference>
<dbReference type="Ensembl" id="ENSCHIT00000023576.1">
    <property type="protein sequence ID" value="ENSCHIP00000015773.1"/>
    <property type="gene ID" value="ENSCHIG00000016285.1"/>
</dbReference>
<dbReference type="GO" id="GO:0016020">
    <property type="term" value="C:membrane"/>
    <property type="evidence" value="ECO:0007669"/>
    <property type="project" value="InterPro"/>
</dbReference>
<dbReference type="KEGG" id="chx:102190158"/>
<dbReference type="FunFam" id="2.60.40.2030:FF:000008">
    <property type="entry name" value="FRAS1-related extracellular matrix protein 2"/>
    <property type="match status" value="1"/>
</dbReference>
<sequence>MAGISPRPAGTPRQLAAALAYLLLSCPALQGQTPSPEAEPPRAPYLPTWGALGRSSPDGPNILLANPGLRVPVGRSLWLDPLRDLVIRVQPGDRCEVTVLDALPPRHGALSPRRFPCAFGPRQVRYTHWGARSPGRARVRLQLRYDAGTSTLALPFVLAVDVVFPRLKLVTRNRPLAVEELRGWSHAIDRRVLAFASPEPGTAATRRCRLTLVPPEGGPLPKYGRLVDAAGAPLPRAKAIDCEAFIRAGVRYQHTSPTPSPNRDYVPMVAELLGPGDPGAESGELLLREHFQLLVRILEGSENTAPRPSLAAPMMLEVHQFLLTALTPDALAAEDKESNADDLVFNILNAPITTPGHQGYVVSTDDPLGLPVSFFSQRELQELKIAYQPPTEKLDAEHLFQLEMEVVDTDGATSDPFAFTVVVKPLNTLAPVASYDRGLLLFEGQSRPLSSANSLQISDSDCLGEVKVSAIRGLRHGQLVVLGAPAGCKHFTPTDLAAGRVVYQHDGSNTYSDNIVFRMEDGHHQVEFLFPLTIIPVDDEPPMVTANAGLSVTEGQAVQISPFVLSAMDIDSEDSTIHFVLEDQPLEEEEERGGDLAPGSSSSRQHLGEILLRQSEPPRAPEDEGWYYVGKEGLYEKVVTEWLQQDIVEGRLFYRNLGPLGPQSIMAQITFHVQDDHDPPNLSKQHFFTIRVQPVDLQSPELFPGTTLEMTVQQYQLTHFQKKFLQYIDRDSDDQHLWYTLLMPPTDTDGNHQVRAGEIVLTDSPDTPIVRFTQAQVNHHEVAYQPPQKKLGIVPRIVQFTYQVEDAASNSVPGTFTLFLKPVDNQPPQVTNRGFTVLEGESFSLSSNELHVSDPDTDIDQIVFILVWGPQHGHLQYLKKCMVPGEYFTQADIVNGSISYQNHRNQASSDTFHLEVSDKVHHIPITVQISVHPAAADKSPRTSIIGSALLGVSIDVLENTATEITMDIIHGLNGTDDLMLSFTVKDSPKLGTILVNGLLTERFTQEDLTSRTVVYVPTGGEVGFQKQHDAFRLALSKDSHQRMMGESTVEEMQVQVVVLPVNNVAPRVLVREPYVVHEGGKSALTLQHLSIEDADTPQDEILCTVTGQPVSGYLENMTPAPGSEETRAGYPISAFSIRDVQLRHINYVQSIHKGVEPQKDQFTFYCSDGINFSPNVFFPIMILPTNDEQPELFAREFVVLEGMSIVIDTPLLNGADADLPPNELHFQLTALPRHGRIIQQLATESQPIRSFTLQEIQEASTVVYEHDDSETTEDSFEVWLSDGKHTTHRTVPIVVILVDDETPRLTINNGLEVEMGHTELITSRVLKATDLDSDDKSLSFILRSGPQQGLLQRLGKPRGEVRNNLTLGMNFTQGEIDRGLICYTHRSQGLHDLIKFDVTDGINTLLDGYFNITIGTSDRVFFPEVVSKGVTLTEGGRVTLTTDLLNTSDIISFDEQLHFSITRAPRLGHLEISDHPGEPITSFTHQQLAGNKIVYVRTSNDEIKMDSFEFQETGEHNPVFQTFRIFITDVNNKKPIMTIRKLILQEGERKCITPFELTAEDKDTPDDLLLFAITQVPIHGRIVYNGSRPVTTFTQRDLNKNWVCYWHDGSETTEDSFSLTVTDGTHADFYVFPNTAVETHRPQVMWIHIRNSLDSRFSQTAFNRDALALKHLHPGHVGFLITSRSLKTEDWDSSHRLHKYKVTRGPVHGFIINTGLGNESTRVFTQADIDEMRIYYILNEGSKAAKDIFYFSAEDNGGNKLTNQPFRLSWAWIALEKQYYIVDEDSTFLEVTLTRRGSLGETSFISVVTKDETAKKDKDFKGKAQKQVQFSPGQTTATWKVRILSDYEYEASETFQIILTNPVEAVLEFPEVATVEIVDPEDESTVYIPEAEYKIEEDAGELLIPVRRSGDISQELTVICSTHQGSAIGTISSAELSFSDYISRPKDHTSILHFDEDEAENTCRVVIINDSLYEEEESFSISLSLPKGGHLGAKFPTAKVIILADRDDEPALHFGDAEYHVEESAGSVEVCVRRTGTDLSQASSVTVRSKRTEPASAEAGLDYIGVSQTLNFAPGVRVQMFRVTILADLGQPIFEGSERFELLLQMPLGAALGEPNKTTIFINDTVTDCKQSACPPFG</sequence>
<dbReference type="InterPro" id="IPR051561">
    <property type="entry name" value="FRAS1_ECM"/>
</dbReference>
<dbReference type="SMART" id="SM00237">
    <property type="entry name" value="Calx_beta"/>
    <property type="match status" value="3"/>
</dbReference>